<evidence type="ECO:0000313" key="1">
    <source>
        <dbReference type="EMBL" id="KOF73608.1"/>
    </source>
</evidence>
<dbReference type="EMBL" id="KQ423077">
    <property type="protein sequence ID" value="KOF73608.1"/>
    <property type="molecule type" value="Genomic_DNA"/>
</dbReference>
<dbReference type="InterPro" id="IPR011990">
    <property type="entry name" value="TPR-like_helical_dom_sf"/>
</dbReference>
<dbReference type="SUPFAM" id="SSF48452">
    <property type="entry name" value="TPR-like"/>
    <property type="match status" value="1"/>
</dbReference>
<name>A0A0L8G9N4_OCTBM</name>
<organism evidence="1">
    <name type="scientific">Octopus bimaculoides</name>
    <name type="common">California two-spotted octopus</name>
    <dbReference type="NCBI Taxonomy" id="37653"/>
    <lineage>
        <taxon>Eukaryota</taxon>
        <taxon>Metazoa</taxon>
        <taxon>Spiralia</taxon>
        <taxon>Lophotrochozoa</taxon>
        <taxon>Mollusca</taxon>
        <taxon>Cephalopoda</taxon>
        <taxon>Coleoidea</taxon>
        <taxon>Octopodiformes</taxon>
        <taxon>Octopoda</taxon>
        <taxon>Incirrata</taxon>
        <taxon>Octopodidae</taxon>
        <taxon>Octopus</taxon>
    </lineage>
</organism>
<sequence length="309" mass="36089">MISYWKGSWKDTHRYCMTAIRIKIDDRSAEEEKFMKTFCQSTLAYNYMCQGHIDEGTVVVDTLLKDPDRCSHPTFGIIISTLAWSYYLRGEKRIALDLYKKSLAKLKENSLEKNRWVVPMCYIADLESDLKRKHGKSLETIHCAEVYQRESCIKHTNFIRINLIKAKIHLRDGNLSVAIDILEKAEHDMIKSGSVHYILVDIQEWLAHSYLINEQKYLAKKKFEECGKNLEELNHPCDNSRKTTVKNHLENLSNCLYEDGCDICLNLKEHNRQAKSQEEEEHLRNGMRRLSALESIAEFRFPQPESGCH</sequence>
<accession>A0A0L8G9N4</accession>
<reference evidence="1" key="1">
    <citation type="submission" date="2015-07" db="EMBL/GenBank/DDBJ databases">
        <title>MeaNS - Measles Nucleotide Surveillance Program.</title>
        <authorList>
            <person name="Tran T."/>
            <person name="Druce J."/>
        </authorList>
    </citation>
    <scope>NUCLEOTIDE SEQUENCE</scope>
    <source>
        <strain evidence="1">UCB-OBI-ISO-001</strain>
        <tissue evidence="1">Gonad</tissue>
    </source>
</reference>
<dbReference type="AlphaFoldDB" id="A0A0L8G9N4"/>
<evidence type="ECO:0008006" key="2">
    <source>
        <dbReference type="Google" id="ProtNLM"/>
    </source>
</evidence>
<gene>
    <name evidence="1" type="ORF">OCBIM_22037585mg</name>
</gene>
<protein>
    <recommendedName>
        <fullName evidence="2">MalT-like TPR region domain-containing protein</fullName>
    </recommendedName>
</protein>
<dbReference type="KEGG" id="obi:106878306"/>
<dbReference type="Gene3D" id="1.25.40.10">
    <property type="entry name" value="Tetratricopeptide repeat domain"/>
    <property type="match status" value="1"/>
</dbReference>
<proteinExistence type="predicted"/>